<dbReference type="OrthoDB" id="1550603at2"/>
<reference evidence="2" key="1">
    <citation type="submission" date="2016-10" db="EMBL/GenBank/DDBJ databases">
        <authorList>
            <person name="Varghese N."/>
            <person name="Submissions S."/>
        </authorList>
    </citation>
    <scope>NUCLEOTIDE SEQUENCE [LARGE SCALE GENOMIC DNA]</scope>
    <source>
        <strain evidence="2">DSM 18733</strain>
    </source>
</reference>
<evidence type="ECO:0000313" key="2">
    <source>
        <dbReference type="Proteomes" id="UP000199421"/>
    </source>
</evidence>
<dbReference type="AlphaFoldDB" id="A0A1H7KR66"/>
<dbReference type="Proteomes" id="UP000199421">
    <property type="component" value="Unassembled WGS sequence"/>
</dbReference>
<dbReference type="Pfam" id="PF08843">
    <property type="entry name" value="AbiEii"/>
    <property type="match status" value="1"/>
</dbReference>
<keyword evidence="2" id="KW-1185">Reference proteome</keyword>
<dbReference type="EMBL" id="FOAF01000001">
    <property type="protein sequence ID" value="SEK89054.1"/>
    <property type="molecule type" value="Genomic_DNA"/>
</dbReference>
<sequence length="314" mass="35939">MSKNEEYADQIRLLIRLLPIIDKEDCFALKGGTAINLFYRNMPRLSVDIDLLYLPMGDRETSLANIRAALARITDSVKKTIIGAQVQNTTLQQDNSLRLIISLDDVRVKIELSPVIRGSLFPAVRMEVKPEVEKEFGYAEMLVASHPDLYAGKLCAALDRQHPRDLFDVKQLYENEGLTEELRKTFLVFLISHFRPMAELLNPNRKDISGIYETEFLQMAEIEVTLEELLSVRERLISDINKEMTDSERKFLLSIKNKTPDWTLSGLDANLVSELPSVKWRLLNLEKMTKDKHLAAYKSLEAVLYPIDGVEKVD</sequence>
<protein>
    <submittedName>
        <fullName evidence="1">Nucleotidyl transferase AbiEii toxin, Type IV TA system</fullName>
    </submittedName>
</protein>
<dbReference type="Gene3D" id="3.10.450.620">
    <property type="entry name" value="JHP933, nucleotidyltransferase-like core domain"/>
    <property type="match status" value="1"/>
</dbReference>
<keyword evidence="1" id="KW-0808">Transferase</keyword>
<proteinExistence type="predicted"/>
<dbReference type="RefSeq" id="WP_093320981.1">
    <property type="nucleotide sequence ID" value="NZ_FOAF01000001.1"/>
</dbReference>
<accession>A0A1H7KR66</accession>
<evidence type="ECO:0000313" key="1">
    <source>
        <dbReference type="EMBL" id="SEK89054.1"/>
    </source>
</evidence>
<name>A0A1H7KR66_OLID1</name>
<dbReference type="InterPro" id="IPR014942">
    <property type="entry name" value="AbiEii"/>
</dbReference>
<dbReference type="GO" id="GO:0016740">
    <property type="term" value="F:transferase activity"/>
    <property type="evidence" value="ECO:0007669"/>
    <property type="project" value="UniProtKB-KW"/>
</dbReference>
<gene>
    <name evidence="1" type="ORF">SAMN05661044_01432</name>
</gene>
<dbReference type="STRING" id="407022.SAMN05661044_01432"/>
<organism evidence="1 2">
    <name type="scientific">Olivibacter domesticus</name>
    <name type="common">Pseudosphingobacterium domesticum</name>
    <dbReference type="NCBI Taxonomy" id="407022"/>
    <lineage>
        <taxon>Bacteria</taxon>
        <taxon>Pseudomonadati</taxon>
        <taxon>Bacteroidota</taxon>
        <taxon>Sphingobacteriia</taxon>
        <taxon>Sphingobacteriales</taxon>
        <taxon>Sphingobacteriaceae</taxon>
        <taxon>Olivibacter</taxon>
    </lineage>
</organism>